<evidence type="ECO:0000313" key="2">
    <source>
        <dbReference type="Proteomes" id="UP001243009"/>
    </source>
</evidence>
<proteinExistence type="predicted"/>
<feature type="non-terminal residue" evidence="1">
    <location>
        <position position="65"/>
    </location>
</feature>
<evidence type="ECO:0000313" key="1">
    <source>
        <dbReference type="EMBL" id="MDO9714709.1"/>
    </source>
</evidence>
<accession>A0ABT9EEU7</accession>
<reference evidence="1 2" key="1">
    <citation type="submission" date="2023-08" db="EMBL/GenBank/DDBJ databases">
        <title>The draft genome sequence of Paracraurococcus sp. LOR1-02.</title>
        <authorList>
            <person name="Kingkaew E."/>
            <person name="Tanasupawat S."/>
        </authorList>
    </citation>
    <scope>NUCLEOTIDE SEQUENCE [LARGE SCALE GENOMIC DNA]</scope>
    <source>
        <strain evidence="1 2">LOR1-02</strain>
    </source>
</reference>
<dbReference type="RefSeq" id="WP_305109505.1">
    <property type="nucleotide sequence ID" value="NZ_JAUTWS010000497.1"/>
</dbReference>
<sequence length="65" mass="7193">MAADPAILKRIRACPFARGGRVLVRYRANGYSLLARRSGEPLARLRLTGEGDDVVLLYPSHRGGW</sequence>
<organism evidence="1 2">
    <name type="scientific">Paracraurococcus lichenis</name>
    <dbReference type="NCBI Taxonomy" id="3064888"/>
    <lineage>
        <taxon>Bacteria</taxon>
        <taxon>Pseudomonadati</taxon>
        <taxon>Pseudomonadota</taxon>
        <taxon>Alphaproteobacteria</taxon>
        <taxon>Acetobacterales</taxon>
        <taxon>Roseomonadaceae</taxon>
        <taxon>Paracraurococcus</taxon>
    </lineage>
</organism>
<evidence type="ECO:0008006" key="3">
    <source>
        <dbReference type="Google" id="ProtNLM"/>
    </source>
</evidence>
<protein>
    <recommendedName>
        <fullName evidence="3">MmcQ/YjbR family DNA-binding protein</fullName>
    </recommendedName>
</protein>
<dbReference type="EMBL" id="JAUTWS010000497">
    <property type="protein sequence ID" value="MDO9714709.1"/>
    <property type="molecule type" value="Genomic_DNA"/>
</dbReference>
<gene>
    <name evidence="1" type="ORF">Q7A36_40960</name>
</gene>
<dbReference type="Proteomes" id="UP001243009">
    <property type="component" value="Unassembled WGS sequence"/>
</dbReference>
<comment type="caution">
    <text evidence="1">The sequence shown here is derived from an EMBL/GenBank/DDBJ whole genome shotgun (WGS) entry which is preliminary data.</text>
</comment>
<name>A0ABT9EEU7_9PROT</name>
<keyword evidence="2" id="KW-1185">Reference proteome</keyword>